<dbReference type="KEGG" id="azm:DM194_14250"/>
<evidence type="ECO:0000256" key="5">
    <source>
        <dbReference type="ARBA" id="ARBA00023004"/>
    </source>
</evidence>
<geneLocation type="plasmid" evidence="8 9">
    <name>unnamed1</name>
</geneLocation>
<keyword evidence="6" id="KW-0411">Iron-sulfur</keyword>
<evidence type="ECO:0000256" key="4">
    <source>
        <dbReference type="ARBA" id="ARBA00023002"/>
    </source>
</evidence>
<feature type="domain" description="Rieske" evidence="7">
    <location>
        <begin position="42"/>
        <end position="152"/>
    </location>
</feature>
<keyword evidence="2" id="KW-0001">2Fe-2S</keyword>
<evidence type="ECO:0000256" key="3">
    <source>
        <dbReference type="ARBA" id="ARBA00022723"/>
    </source>
</evidence>
<sequence length="431" mass="48980">MSQTPTLHDRYPELGRGNIPIGPYIDPAFYELEKKYLFKKTWLHVGRVEEIPKTGDYFVREIAACDASIIVCRDRSKQVRAFHNVCSHRLNRVAYEPAGTTRKFFCKFHGWAYDLDGSLTGVPSEKHFMDFDKKCNGLTPVSVDTWNGFIFINLDPNPSVSLKDFMEPMFAGMEGYPFERFTACFAWNTVVNCNWKVALDAFQETYHVAYLHGRSIADSLDLDEEGILHPIDALCGEYHRRLSIAGNPNTVYGNPQAGTDASSASSVVSQQQETGRQIAKKALKVSAGGTKLDFSDVVLPELLNWTKAPNWAFDINVVFPDFYLSCRPNYFQAYNFRPVAHNKTLFEVRVYYPEMKTAGGRFYQEYMKTALRDVLLEDLSTLETTQTAAETGAKSEMIIQDFELMVRHQAVVVDRIIEEGLRRDSQLQAAE</sequence>
<dbReference type="SUPFAM" id="SSF50022">
    <property type="entry name" value="ISP domain"/>
    <property type="match status" value="1"/>
</dbReference>
<dbReference type="CDD" id="cd03469">
    <property type="entry name" value="Rieske_RO_Alpha_N"/>
    <property type="match status" value="1"/>
</dbReference>
<accession>A0A2U9S7F7</accession>
<dbReference type="Proteomes" id="UP000249605">
    <property type="component" value="Plasmid unnamed1"/>
</dbReference>
<evidence type="ECO:0000259" key="7">
    <source>
        <dbReference type="PROSITE" id="PS51296"/>
    </source>
</evidence>
<dbReference type="RefSeq" id="WP_111068252.1">
    <property type="nucleotide sequence ID" value="NZ_CP029830.1"/>
</dbReference>
<reference evidence="8 9" key="1">
    <citation type="submission" date="2018-06" db="EMBL/GenBank/DDBJ databases">
        <title>Complete genome sequencing of Azospirillum sp. M2T2B2.</title>
        <authorList>
            <person name="Heo J."/>
            <person name="Kim S.-J."/>
            <person name="Kwon S.-W."/>
            <person name="Anandham R."/>
        </authorList>
    </citation>
    <scope>NUCLEOTIDE SEQUENCE [LARGE SCALE GENOMIC DNA]</scope>
    <source>
        <strain evidence="8 9">M2T2B2</strain>
        <plasmid evidence="8 9">unnamed1</plasmid>
    </source>
</reference>
<name>A0A2U9S7F7_9PROT</name>
<comment type="cofactor">
    <cofactor evidence="1">
        <name>Fe cation</name>
        <dbReference type="ChEBI" id="CHEBI:24875"/>
    </cofactor>
</comment>
<protein>
    <submittedName>
        <fullName evidence="8">Aromatic ring-hydroxylating dioxygenase subunit alpha</fullName>
    </submittedName>
</protein>
<dbReference type="Pfam" id="PF00355">
    <property type="entry name" value="Rieske"/>
    <property type="match status" value="1"/>
</dbReference>
<evidence type="ECO:0000313" key="9">
    <source>
        <dbReference type="Proteomes" id="UP000249605"/>
    </source>
</evidence>
<dbReference type="CDD" id="cd00680">
    <property type="entry name" value="RHO_alpha_C"/>
    <property type="match status" value="1"/>
</dbReference>
<organism evidence="8 9">
    <name type="scientific">Azospirillum ramasamyi</name>
    <dbReference type="NCBI Taxonomy" id="682998"/>
    <lineage>
        <taxon>Bacteria</taxon>
        <taxon>Pseudomonadati</taxon>
        <taxon>Pseudomonadota</taxon>
        <taxon>Alphaproteobacteria</taxon>
        <taxon>Rhodospirillales</taxon>
        <taxon>Azospirillaceae</taxon>
        <taxon>Azospirillum</taxon>
    </lineage>
</organism>
<dbReference type="GO" id="GO:0051213">
    <property type="term" value="F:dioxygenase activity"/>
    <property type="evidence" value="ECO:0007669"/>
    <property type="project" value="UniProtKB-KW"/>
</dbReference>
<gene>
    <name evidence="8" type="ORF">DM194_14250</name>
</gene>
<dbReference type="AlphaFoldDB" id="A0A2U9S7F7"/>
<dbReference type="OrthoDB" id="7456916at2"/>
<keyword evidence="4" id="KW-0560">Oxidoreductase</keyword>
<keyword evidence="3" id="KW-0479">Metal-binding</keyword>
<proteinExistence type="predicted"/>
<dbReference type="PANTHER" id="PTHR43756">
    <property type="entry name" value="CHOLINE MONOOXYGENASE, CHLOROPLASTIC"/>
    <property type="match status" value="1"/>
</dbReference>
<dbReference type="PANTHER" id="PTHR43756:SF5">
    <property type="entry name" value="CHOLINE MONOOXYGENASE, CHLOROPLASTIC"/>
    <property type="match status" value="1"/>
</dbReference>
<keyword evidence="8" id="KW-0223">Dioxygenase</keyword>
<dbReference type="InterPro" id="IPR001663">
    <property type="entry name" value="Rng_hydr_dOase-A"/>
</dbReference>
<dbReference type="InterPro" id="IPR017941">
    <property type="entry name" value="Rieske_2Fe-2S"/>
</dbReference>
<evidence type="ECO:0000256" key="1">
    <source>
        <dbReference type="ARBA" id="ARBA00001962"/>
    </source>
</evidence>
<dbReference type="SUPFAM" id="SSF55961">
    <property type="entry name" value="Bet v1-like"/>
    <property type="match status" value="1"/>
</dbReference>
<dbReference type="Pfam" id="PF00848">
    <property type="entry name" value="Ring_hydroxyl_A"/>
    <property type="match status" value="1"/>
</dbReference>
<evidence type="ECO:0000256" key="2">
    <source>
        <dbReference type="ARBA" id="ARBA00022714"/>
    </source>
</evidence>
<dbReference type="PROSITE" id="PS51296">
    <property type="entry name" value="RIESKE"/>
    <property type="match status" value="1"/>
</dbReference>
<dbReference type="EMBL" id="CP029830">
    <property type="protein sequence ID" value="AWU95485.1"/>
    <property type="molecule type" value="Genomic_DNA"/>
</dbReference>
<dbReference type="InterPro" id="IPR036922">
    <property type="entry name" value="Rieske_2Fe-2S_sf"/>
</dbReference>
<evidence type="ECO:0000256" key="6">
    <source>
        <dbReference type="ARBA" id="ARBA00023014"/>
    </source>
</evidence>
<dbReference type="GO" id="GO:0005506">
    <property type="term" value="F:iron ion binding"/>
    <property type="evidence" value="ECO:0007669"/>
    <property type="project" value="InterPro"/>
</dbReference>
<keyword evidence="8" id="KW-0614">Plasmid</keyword>
<keyword evidence="5" id="KW-0408">Iron</keyword>
<keyword evidence="9" id="KW-1185">Reference proteome</keyword>
<dbReference type="Gene3D" id="2.102.10.10">
    <property type="entry name" value="Rieske [2Fe-2S] iron-sulphur domain"/>
    <property type="match status" value="1"/>
</dbReference>
<dbReference type="GO" id="GO:0051537">
    <property type="term" value="F:2 iron, 2 sulfur cluster binding"/>
    <property type="evidence" value="ECO:0007669"/>
    <property type="project" value="UniProtKB-KW"/>
</dbReference>
<dbReference type="Gene3D" id="3.90.380.10">
    <property type="entry name" value="Naphthalene 1,2-dioxygenase Alpha Subunit, Chain A, domain 1"/>
    <property type="match status" value="1"/>
</dbReference>
<dbReference type="InterPro" id="IPR015879">
    <property type="entry name" value="Ring_hydroxy_dOase_asu_C_dom"/>
</dbReference>
<dbReference type="PRINTS" id="PR00090">
    <property type="entry name" value="RNGDIOXGNASE"/>
</dbReference>
<evidence type="ECO:0000313" key="8">
    <source>
        <dbReference type="EMBL" id="AWU95485.1"/>
    </source>
</evidence>